<dbReference type="Gene3D" id="3.90.1200.10">
    <property type="match status" value="1"/>
</dbReference>
<dbReference type="Pfam" id="PF01636">
    <property type="entry name" value="APH"/>
    <property type="match status" value="1"/>
</dbReference>
<dbReference type="InterPro" id="IPR051678">
    <property type="entry name" value="AGP_Transferase"/>
</dbReference>
<feature type="domain" description="Aminoglycoside phosphotransferase" evidence="1">
    <location>
        <begin position="36"/>
        <end position="253"/>
    </location>
</feature>
<accession>A0A2U1TGM8</accession>
<comment type="caution">
    <text evidence="2">The sequence shown here is derived from an EMBL/GenBank/DDBJ whole genome shotgun (WGS) entry which is preliminary data.</text>
</comment>
<dbReference type="SUPFAM" id="SSF56112">
    <property type="entry name" value="Protein kinase-like (PK-like)"/>
    <property type="match status" value="1"/>
</dbReference>
<dbReference type="EMBL" id="QEFB01000001">
    <property type="protein sequence ID" value="PWC08032.1"/>
    <property type="molecule type" value="Genomic_DNA"/>
</dbReference>
<evidence type="ECO:0000313" key="3">
    <source>
        <dbReference type="Proteomes" id="UP000244962"/>
    </source>
</evidence>
<dbReference type="GO" id="GO:0016740">
    <property type="term" value="F:transferase activity"/>
    <property type="evidence" value="ECO:0007669"/>
    <property type="project" value="UniProtKB-KW"/>
</dbReference>
<organism evidence="2 3">
    <name type="scientific">Mycetocola zhujimingii</name>
    <dbReference type="NCBI Taxonomy" id="2079792"/>
    <lineage>
        <taxon>Bacteria</taxon>
        <taxon>Bacillati</taxon>
        <taxon>Actinomycetota</taxon>
        <taxon>Actinomycetes</taxon>
        <taxon>Micrococcales</taxon>
        <taxon>Microbacteriaceae</taxon>
        <taxon>Mycetocola</taxon>
    </lineage>
</organism>
<evidence type="ECO:0000313" key="2">
    <source>
        <dbReference type="EMBL" id="PWC08032.1"/>
    </source>
</evidence>
<name>A0A2U1TGM8_9MICO</name>
<dbReference type="Gene3D" id="3.30.200.20">
    <property type="entry name" value="Phosphorylase Kinase, domain 1"/>
    <property type="match status" value="1"/>
</dbReference>
<sequence length="292" mass="31685">MAMHPDEIPVTARLVQQLLADQFPEVAHLPVREFRSTGTVNAVFRIGDGLLARLPRLTRWAADLDREARWLPSLASRVPLSVPVPVFLGKPTGHYPSIWAVYEWIDGSPYTDDAVDDEVAVARALADFLTHLHRIDIADAPGAGRRPLAELDAMTREALTAARDLIDAEKALAAWNHAVGAPVWDGTPVWIHTDLLRPNLLVRGGRLAAVIDWGGTGVGDPAADVIAAWSVFGSPGRAAFLAALDVDEQTLYRARGFALHQAAMIIPYYRTSNPAFVSSAVRTVEQVIADTA</sequence>
<evidence type="ECO:0000259" key="1">
    <source>
        <dbReference type="Pfam" id="PF01636"/>
    </source>
</evidence>
<reference evidence="3" key="1">
    <citation type="submission" date="2018-04" db="EMBL/GenBank/DDBJ databases">
        <authorList>
            <person name="Liu S."/>
            <person name="Wang Z."/>
            <person name="Li J."/>
        </authorList>
    </citation>
    <scope>NUCLEOTIDE SEQUENCE [LARGE SCALE GENOMIC DNA]</scope>
    <source>
        <strain evidence="3">622</strain>
    </source>
</reference>
<dbReference type="CDD" id="cd05155">
    <property type="entry name" value="APH_ChoK_like_1"/>
    <property type="match status" value="1"/>
</dbReference>
<dbReference type="RefSeq" id="WP_108961924.1">
    <property type="nucleotide sequence ID" value="NZ_QEFB01000001.1"/>
</dbReference>
<dbReference type="InterPro" id="IPR011009">
    <property type="entry name" value="Kinase-like_dom_sf"/>
</dbReference>
<dbReference type="Proteomes" id="UP000244962">
    <property type="component" value="Unassembled WGS sequence"/>
</dbReference>
<dbReference type="PANTHER" id="PTHR21310:SF42">
    <property type="entry name" value="BIFUNCTIONAL AAC_APH"/>
    <property type="match status" value="1"/>
</dbReference>
<keyword evidence="2" id="KW-0808">Transferase</keyword>
<proteinExistence type="predicted"/>
<dbReference type="AlphaFoldDB" id="A0A2U1TGM8"/>
<protein>
    <submittedName>
        <fullName evidence="2">Phosphotransferase</fullName>
    </submittedName>
</protein>
<gene>
    <name evidence="2" type="ORF">DF223_01360</name>
</gene>
<dbReference type="PANTHER" id="PTHR21310">
    <property type="entry name" value="AMINOGLYCOSIDE PHOSPHOTRANSFERASE-RELATED-RELATED"/>
    <property type="match status" value="1"/>
</dbReference>
<dbReference type="InterPro" id="IPR002575">
    <property type="entry name" value="Aminoglycoside_PTrfase"/>
</dbReference>
<keyword evidence="3" id="KW-1185">Reference proteome</keyword>